<proteinExistence type="predicted"/>
<evidence type="ECO:0000313" key="7">
    <source>
        <dbReference type="Proteomes" id="UP001546774"/>
    </source>
</evidence>
<dbReference type="InterPro" id="IPR004089">
    <property type="entry name" value="MCPsignal_dom"/>
</dbReference>
<dbReference type="PROSITE" id="PS50111">
    <property type="entry name" value="CHEMOTAXIS_TRANSDUC_2"/>
    <property type="match status" value="1"/>
</dbReference>
<keyword evidence="3" id="KW-0175">Coiled coil</keyword>
<dbReference type="Proteomes" id="UP001546774">
    <property type="component" value="Unassembled WGS sequence"/>
</dbReference>
<dbReference type="Pfam" id="PF00015">
    <property type="entry name" value="MCPsignal"/>
    <property type="match status" value="1"/>
</dbReference>
<evidence type="ECO:0000256" key="2">
    <source>
        <dbReference type="PROSITE-ProRule" id="PRU00284"/>
    </source>
</evidence>
<dbReference type="SMART" id="SM00283">
    <property type="entry name" value="MA"/>
    <property type="match status" value="1"/>
</dbReference>
<feature type="transmembrane region" description="Helical" evidence="4">
    <location>
        <begin position="45"/>
        <end position="63"/>
    </location>
</feature>
<dbReference type="Gene3D" id="1.10.287.950">
    <property type="entry name" value="Methyl-accepting chemotaxis protein"/>
    <property type="match status" value="1"/>
</dbReference>
<feature type="transmembrane region" description="Helical" evidence="4">
    <location>
        <begin position="75"/>
        <end position="96"/>
    </location>
</feature>
<reference evidence="6" key="1">
    <citation type="submission" date="2024-03" db="EMBL/GenBank/DDBJ databases">
        <title>Human intestinal bacterial collection.</title>
        <authorList>
            <person name="Pauvert C."/>
            <person name="Hitch T.C.A."/>
            <person name="Clavel T."/>
        </authorList>
    </citation>
    <scope>NUCLEOTIDE SEQUENCE [LARGE SCALE GENOMIC DNA]</scope>
    <source>
        <strain evidence="6">CLA-AA-H89B</strain>
    </source>
</reference>
<evidence type="ECO:0000256" key="3">
    <source>
        <dbReference type="SAM" id="Coils"/>
    </source>
</evidence>
<name>A0ABV1H936_9FIRM</name>
<feature type="transmembrane region" description="Helical" evidence="4">
    <location>
        <begin position="150"/>
        <end position="168"/>
    </location>
</feature>
<evidence type="ECO:0000313" key="6">
    <source>
        <dbReference type="EMBL" id="MEQ2555622.1"/>
    </source>
</evidence>
<keyword evidence="4" id="KW-1133">Transmembrane helix</keyword>
<comment type="caution">
    <text evidence="6">The sequence shown here is derived from an EMBL/GenBank/DDBJ whole genome shotgun (WGS) entry which is preliminary data.</text>
</comment>
<evidence type="ECO:0000256" key="4">
    <source>
        <dbReference type="SAM" id="Phobius"/>
    </source>
</evidence>
<dbReference type="Pfam" id="PF07238">
    <property type="entry name" value="PilZ"/>
    <property type="match status" value="1"/>
</dbReference>
<dbReference type="PANTHER" id="PTHR32089:SF41">
    <property type="entry name" value="METHYL-ACCEPTING CHEMOTAXIS PROTEIN"/>
    <property type="match status" value="1"/>
</dbReference>
<dbReference type="EMBL" id="JBBMFS010000010">
    <property type="protein sequence ID" value="MEQ2555622.1"/>
    <property type="molecule type" value="Genomic_DNA"/>
</dbReference>
<dbReference type="PANTHER" id="PTHR32089">
    <property type="entry name" value="METHYL-ACCEPTING CHEMOTAXIS PROTEIN MCPB"/>
    <property type="match status" value="1"/>
</dbReference>
<feature type="coiled-coil region" evidence="3">
    <location>
        <begin position="431"/>
        <end position="493"/>
    </location>
</feature>
<keyword evidence="1 2" id="KW-0807">Transducer</keyword>
<evidence type="ECO:0000256" key="1">
    <source>
        <dbReference type="ARBA" id="ARBA00023224"/>
    </source>
</evidence>
<dbReference type="SUPFAM" id="SSF141371">
    <property type="entry name" value="PilZ domain-like"/>
    <property type="match status" value="1"/>
</dbReference>
<dbReference type="Gene3D" id="2.40.10.220">
    <property type="entry name" value="predicted glycosyltransferase like domains"/>
    <property type="match status" value="1"/>
</dbReference>
<dbReference type="SUPFAM" id="SSF58104">
    <property type="entry name" value="Methyl-accepting chemotaxis protein (MCP) signaling domain"/>
    <property type="match status" value="1"/>
</dbReference>
<keyword evidence="4" id="KW-0812">Transmembrane</keyword>
<keyword evidence="4" id="KW-0472">Membrane</keyword>
<organism evidence="6 7">
    <name type="scientific">Lachnospira intestinalis</name>
    <dbReference type="NCBI Taxonomy" id="3133158"/>
    <lineage>
        <taxon>Bacteria</taxon>
        <taxon>Bacillati</taxon>
        <taxon>Bacillota</taxon>
        <taxon>Clostridia</taxon>
        <taxon>Lachnospirales</taxon>
        <taxon>Lachnospiraceae</taxon>
        <taxon>Lachnospira</taxon>
    </lineage>
</organism>
<evidence type="ECO:0000259" key="5">
    <source>
        <dbReference type="PROSITE" id="PS50111"/>
    </source>
</evidence>
<accession>A0ABV1H936</accession>
<feature type="transmembrane region" description="Helical" evidence="4">
    <location>
        <begin position="116"/>
        <end position="138"/>
    </location>
</feature>
<protein>
    <submittedName>
        <fullName evidence="6">Methyl-accepting chemotaxis protein</fullName>
    </submittedName>
</protein>
<dbReference type="InterPro" id="IPR009875">
    <property type="entry name" value="PilZ_domain"/>
</dbReference>
<feature type="domain" description="Methyl-accepting transducer" evidence="5">
    <location>
        <begin position="220"/>
        <end position="449"/>
    </location>
</feature>
<gene>
    <name evidence="6" type="ORF">WMO37_11490</name>
</gene>
<keyword evidence="7" id="KW-1185">Reference proteome</keyword>
<sequence length="707" mass="77816">MNYDENVFKEKANIKARRIWLVFALLLTANYGSDAANGLYPVSNYIIFVVLCWVPFFIGDILLRLKGKSTDLYKYDLVIGYGIFYTFVSCTTASPIAFTYVLPVTSLLVLYKNRSFMIRCGIANTLVIIGSALYRGVVLGCNSAADIKNYQLQVSCIVLCYICYVLSIRHLNESDGALTDSIKADLQRVISTVEKVKTASNTIMNGITVVRELASENKHGSDVVLLSMNELTDNNGKLQQHTTSSTDMTGDINAQVEHVVALINEMVSLTAESVTHAQTSSADLDELVKTAGTMSELSGEVENVLQEFKSEFEKVKEETGTIDSISSQTNLLALNASIEAARAGEAGKGFAVVAEQIRTLSTETKSSSGQIQDALTRLDEISEKMTSSIEQTLKLIQLTLEKVTLTGENVGKITADSSQLGEHIQVIDTAIKEVENSNRQLVSNMENVTDIVNVMTNCISDSDETTKRMSSKYEETALNINNIEDVIQDLMCELGIGGFMGIDDVKRGMKMTVTVHDDASSKDIEYHGELLEQVENTLFASLEKKLSLPKPAACTVQVTVGNVLYCWSHAKIQSDSGKTAAEETYRIQITSRPQIINRRKYPRMDISNTCTITVKNSGETFKGQLDNISANGFALLVNDPFFASAKGRDISIAIDNFALTAHSVLEGRIIRSSENEGTYIVGCQMPEDNYYIMEYVESALRENPKHV</sequence>